<dbReference type="EMBL" id="QFPO01000005">
    <property type="protein sequence ID" value="PZQ16604.1"/>
    <property type="molecule type" value="Genomic_DNA"/>
</dbReference>
<gene>
    <name evidence="7" type="ORF">DI564_08255</name>
</gene>
<dbReference type="GO" id="GO:0003824">
    <property type="term" value="F:catalytic activity"/>
    <property type="evidence" value="ECO:0007669"/>
    <property type="project" value="UniProtKB-ARBA"/>
</dbReference>
<dbReference type="Pfam" id="PF13426">
    <property type="entry name" value="PAS_9"/>
    <property type="match status" value="1"/>
</dbReference>
<dbReference type="SUPFAM" id="SSF55781">
    <property type="entry name" value="GAF domain-like"/>
    <property type="match status" value="1"/>
</dbReference>
<dbReference type="SUPFAM" id="SSF55785">
    <property type="entry name" value="PYP-like sensor domain (PAS domain)"/>
    <property type="match status" value="2"/>
</dbReference>
<dbReference type="Pfam" id="PF13185">
    <property type="entry name" value="GAF_2"/>
    <property type="match status" value="1"/>
</dbReference>
<organism evidence="7 8">
    <name type="scientific">Rhodanobacter denitrificans</name>
    <dbReference type="NCBI Taxonomy" id="666685"/>
    <lineage>
        <taxon>Bacteria</taxon>
        <taxon>Pseudomonadati</taxon>
        <taxon>Pseudomonadota</taxon>
        <taxon>Gammaproteobacteria</taxon>
        <taxon>Lysobacterales</taxon>
        <taxon>Rhodanobacteraceae</taxon>
        <taxon>Rhodanobacter</taxon>
    </lineage>
</organism>
<dbReference type="NCBIfam" id="TIGR00229">
    <property type="entry name" value="sensory_box"/>
    <property type="match status" value="2"/>
</dbReference>
<feature type="domain" description="EAL" evidence="5">
    <location>
        <begin position="675"/>
        <end position="929"/>
    </location>
</feature>
<dbReference type="CDD" id="cd00130">
    <property type="entry name" value="PAS"/>
    <property type="match status" value="2"/>
</dbReference>
<dbReference type="Pfam" id="PF00989">
    <property type="entry name" value="PAS"/>
    <property type="match status" value="1"/>
</dbReference>
<dbReference type="InterPro" id="IPR035965">
    <property type="entry name" value="PAS-like_dom_sf"/>
</dbReference>
<dbReference type="InterPro" id="IPR000700">
    <property type="entry name" value="PAS-assoc_C"/>
</dbReference>
<dbReference type="SUPFAM" id="SSF55073">
    <property type="entry name" value="Nucleotide cyclase"/>
    <property type="match status" value="1"/>
</dbReference>
<dbReference type="Pfam" id="PF00563">
    <property type="entry name" value="EAL"/>
    <property type="match status" value="1"/>
</dbReference>
<dbReference type="PANTHER" id="PTHR44757:SF2">
    <property type="entry name" value="BIOFILM ARCHITECTURE MAINTENANCE PROTEIN MBAA"/>
    <property type="match status" value="1"/>
</dbReference>
<feature type="domain" description="PAS" evidence="3">
    <location>
        <begin position="215"/>
        <end position="260"/>
    </location>
</feature>
<dbReference type="SUPFAM" id="SSF141868">
    <property type="entry name" value="EAL domain-like"/>
    <property type="match status" value="1"/>
</dbReference>
<dbReference type="InterPro" id="IPR052155">
    <property type="entry name" value="Biofilm_reg_signaling"/>
</dbReference>
<sequence>MRTGQRRQRGDRRQRRAIRRLRCPVGTRRRPAACNWHISEYSKARYHRRADPRAGGRAAYRNRPARAVRPSRRRSEGPVNIQTLSPFLHDAYETLSQTLEQAIDAVVAIDEGNRIILFNAAAERMWGYAREEVLGRNVSMLVPAGLRPRHDGYVDTNRITGINKIVGACREVPVARKNGEPCWGAMSISKVTLAGRIIYTAFIRDVTLERRDREQLRLLSLGVNETDNAVIITDGEDRIVYVNAGFERLLGHAAQDVIGRHHADVLRLPARSEQGEASDPRDASWSGRHVEELIHDREGQPLWCSIVVNPITDAAGTLVNTVSVITNITDTKMHEVLQHKMLEAIVHEVPVREVMTLVCREVERIAPEVIASILRVDEHGRLRPLAGPSLPDVYSEALDGVPIGPACGSCGTAAHRGEPVLCSDIATDPLWADFRHLALPHGLRACWSSPIKSSSGRVLGSFAFYYRHPRGPSRFHKRLVSVSVHLCALALEREESRSRIRQLAFYDALTGLPNRSLLHARAEQAIADAARSGDALAVLFIDLDRFKQVNDSLGHTAGDELLRQIARRLQDLVAPSDIVGRLAGDEFVVVLIGCDARGAADRADRIQAALYAPVPLGGVGVVPSASIGISLFPDNGAEIDLLLRRADMAMYQAKTAGRHRFAFFSNEITVLAQERIALEAALRDALSHEALRLCYQPQLRLADGRLHGVEALARWRHPELGEIAPARFIPLAEECGLIAELGVWVVREACRQLADWRARGLPVPMVSVNLSPTSFRDAGLPRRIAQVLDAHALAGSDLTLEITENAFLDAGPETMRVIREVRALGVRLSVDDFGTGYSSLGLLRRLPVDEIKLDQSFVRDLDTDAASRELTRAVQRIGESLGLGVIAEGVETDDQRRLLQQQGYHAVQGHLFAPALAPDRLEAWLIGQAAAP</sequence>
<dbReference type="InterPro" id="IPR029787">
    <property type="entry name" value="Nucleotide_cyclase"/>
</dbReference>
<evidence type="ECO:0000256" key="1">
    <source>
        <dbReference type="ARBA" id="ARBA00001946"/>
    </source>
</evidence>
<dbReference type="SMART" id="SM00091">
    <property type="entry name" value="PAS"/>
    <property type="match status" value="2"/>
</dbReference>
<feature type="region of interest" description="Disordered" evidence="2">
    <location>
        <begin position="47"/>
        <end position="78"/>
    </location>
</feature>
<dbReference type="InterPro" id="IPR001610">
    <property type="entry name" value="PAC"/>
</dbReference>
<protein>
    <submittedName>
        <fullName evidence="7">Bifunctional diguanylate cyclase/phosphodiesterase</fullName>
    </submittedName>
</protein>
<proteinExistence type="predicted"/>
<dbReference type="Gene3D" id="3.30.450.20">
    <property type="entry name" value="PAS domain"/>
    <property type="match status" value="2"/>
</dbReference>
<dbReference type="PROSITE" id="PS50883">
    <property type="entry name" value="EAL"/>
    <property type="match status" value="1"/>
</dbReference>
<dbReference type="PROSITE" id="PS50113">
    <property type="entry name" value="PAC"/>
    <property type="match status" value="1"/>
</dbReference>
<dbReference type="CDD" id="cd01949">
    <property type="entry name" value="GGDEF"/>
    <property type="match status" value="1"/>
</dbReference>
<dbReference type="InterPro" id="IPR035919">
    <property type="entry name" value="EAL_sf"/>
</dbReference>
<feature type="domain" description="PAC" evidence="4">
    <location>
        <begin position="288"/>
        <end position="340"/>
    </location>
</feature>
<dbReference type="InterPro" id="IPR012226">
    <property type="entry name" value="Diguanyl_cyclase/Pdiesterase"/>
</dbReference>
<comment type="caution">
    <text evidence="7">The sequence shown here is derived from an EMBL/GenBank/DDBJ whole genome shotgun (WGS) entry which is preliminary data.</text>
</comment>
<dbReference type="GO" id="GO:0006355">
    <property type="term" value="P:regulation of DNA-templated transcription"/>
    <property type="evidence" value="ECO:0007669"/>
    <property type="project" value="InterPro"/>
</dbReference>
<evidence type="ECO:0000313" key="8">
    <source>
        <dbReference type="Proteomes" id="UP000249046"/>
    </source>
</evidence>
<dbReference type="CDD" id="cd01948">
    <property type="entry name" value="EAL"/>
    <property type="match status" value="1"/>
</dbReference>
<evidence type="ECO:0000259" key="5">
    <source>
        <dbReference type="PROSITE" id="PS50883"/>
    </source>
</evidence>
<dbReference type="InterPro" id="IPR013767">
    <property type="entry name" value="PAS_fold"/>
</dbReference>
<comment type="cofactor">
    <cofactor evidence="1">
        <name>Mg(2+)</name>
        <dbReference type="ChEBI" id="CHEBI:18420"/>
    </cofactor>
</comment>
<dbReference type="InterPro" id="IPR029016">
    <property type="entry name" value="GAF-like_dom_sf"/>
</dbReference>
<evidence type="ECO:0000256" key="2">
    <source>
        <dbReference type="SAM" id="MobiDB-lite"/>
    </source>
</evidence>
<dbReference type="PROSITE" id="PS50112">
    <property type="entry name" value="PAS"/>
    <property type="match status" value="2"/>
</dbReference>
<dbReference type="InterPro" id="IPR000014">
    <property type="entry name" value="PAS"/>
</dbReference>
<dbReference type="PANTHER" id="PTHR44757">
    <property type="entry name" value="DIGUANYLATE CYCLASE DGCP"/>
    <property type="match status" value="1"/>
</dbReference>
<name>A0A2W5KL40_9GAMM</name>
<dbReference type="InterPro" id="IPR000160">
    <property type="entry name" value="GGDEF_dom"/>
</dbReference>
<evidence type="ECO:0000259" key="6">
    <source>
        <dbReference type="PROSITE" id="PS50887"/>
    </source>
</evidence>
<feature type="domain" description="GGDEF" evidence="6">
    <location>
        <begin position="534"/>
        <end position="666"/>
    </location>
</feature>
<dbReference type="Gene3D" id="3.30.450.40">
    <property type="match status" value="1"/>
</dbReference>
<dbReference type="InterPro" id="IPR003018">
    <property type="entry name" value="GAF"/>
</dbReference>
<reference evidence="7 8" key="1">
    <citation type="submission" date="2017-08" db="EMBL/GenBank/DDBJ databases">
        <title>Infants hospitalized years apart are colonized by the same room-sourced microbial strains.</title>
        <authorList>
            <person name="Brooks B."/>
            <person name="Olm M.R."/>
            <person name="Firek B.A."/>
            <person name="Baker R."/>
            <person name="Thomas B.C."/>
            <person name="Morowitz M.J."/>
            <person name="Banfield J.F."/>
        </authorList>
    </citation>
    <scope>NUCLEOTIDE SEQUENCE [LARGE SCALE GENOMIC DNA]</scope>
    <source>
        <strain evidence="7">S2_005_003_R2_42</strain>
    </source>
</reference>
<dbReference type="FunFam" id="3.30.70.270:FF:000001">
    <property type="entry name" value="Diguanylate cyclase domain protein"/>
    <property type="match status" value="1"/>
</dbReference>
<evidence type="ECO:0000313" key="7">
    <source>
        <dbReference type="EMBL" id="PZQ16604.1"/>
    </source>
</evidence>
<dbReference type="Gene3D" id="3.20.20.450">
    <property type="entry name" value="EAL domain"/>
    <property type="match status" value="1"/>
</dbReference>
<feature type="domain" description="PAS" evidence="3">
    <location>
        <begin position="91"/>
        <end position="143"/>
    </location>
</feature>
<dbReference type="AlphaFoldDB" id="A0A2W5KL40"/>
<dbReference type="InterPro" id="IPR043128">
    <property type="entry name" value="Rev_trsase/Diguanyl_cyclase"/>
</dbReference>
<dbReference type="NCBIfam" id="TIGR00254">
    <property type="entry name" value="GGDEF"/>
    <property type="match status" value="1"/>
</dbReference>
<dbReference type="SMART" id="SM00086">
    <property type="entry name" value="PAC"/>
    <property type="match status" value="2"/>
</dbReference>
<evidence type="ECO:0000259" key="4">
    <source>
        <dbReference type="PROSITE" id="PS50113"/>
    </source>
</evidence>
<dbReference type="Pfam" id="PF00990">
    <property type="entry name" value="GGDEF"/>
    <property type="match status" value="1"/>
</dbReference>
<feature type="compositionally biased region" description="Basic residues" evidence="2">
    <location>
        <begin position="63"/>
        <end position="72"/>
    </location>
</feature>
<dbReference type="Gene3D" id="3.30.70.270">
    <property type="match status" value="1"/>
</dbReference>
<evidence type="ECO:0000259" key="3">
    <source>
        <dbReference type="PROSITE" id="PS50112"/>
    </source>
</evidence>
<dbReference type="SMART" id="SM00065">
    <property type="entry name" value="GAF"/>
    <property type="match status" value="1"/>
</dbReference>
<dbReference type="SMART" id="SM00052">
    <property type="entry name" value="EAL"/>
    <property type="match status" value="1"/>
</dbReference>
<dbReference type="PIRSF" id="PIRSF005925">
    <property type="entry name" value="Dos"/>
    <property type="match status" value="1"/>
</dbReference>
<dbReference type="InterPro" id="IPR001633">
    <property type="entry name" value="EAL_dom"/>
</dbReference>
<dbReference type="PROSITE" id="PS50887">
    <property type="entry name" value="GGDEF"/>
    <property type="match status" value="1"/>
</dbReference>
<dbReference type="Proteomes" id="UP000249046">
    <property type="component" value="Unassembled WGS sequence"/>
</dbReference>
<dbReference type="SMART" id="SM00267">
    <property type="entry name" value="GGDEF"/>
    <property type="match status" value="1"/>
</dbReference>
<accession>A0A2W5KL40</accession>